<feature type="compositionally biased region" description="Polar residues" evidence="1">
    <location>
        <begin position="1"/>
        <end position="11"/>
    </location>
</feature>
<evidence type="ECO:0000313" key="2">
    <source>
        <dbReference type="EMBL" id="CUW33537.1"/>
    </source>
</evidence>
<name>A0A505MFH0_ACIBA</name>
<reference evidence="2 4" key="1">
    <citation type="submission" date="2015-12" db="EMBL/GenBank/DDBJ databases">
        <authorList>
            <person name="Wibberg D."/>
        </authorList>
    </citation>
    <scope>NUCLEOTIDE SEQUENCE [LARGE SCALE GENOMIC DNA]</scope>
    <source>
        <strain evidence="2">R2091</strain>
    </source>
</reference>
<protein>
    <submittedName>
        <fullName evidence="3">Uncharacterized protein</fullName>
    </submittedName>
</protein>
<sequence length="72" mass="8272">MYHPSPTSYTTDDAIADAGGQWDSYPKEHSNTFHETKFSHAWFSKMMRETIPSISKSPEQILQAELKKVQVK</sequence>
<feature type="region of interest" description="Disordered" evidence="1">
    <location>
        <begin position="1"/>
        <end position="23"/>
    </location>
</feature>
<dbReference type="EMBL" id="WWCH01000001">
    <property type="protein sequence ID" value="MYM76402.1"/>
    <property type="molecule type" value="Genomic_DNA"/>
</dbReference>
<dbReference type="RefSeq" id="WP_000274866.1">
    <property type="nucleotide sequence ID" value="NZ_BBNF01000021.1"/>
</dbReference>
<dbReference type="Proteomes" id="UP000066661">
    <property type="component" value="Chromosome I"/>
</dbReference>
<dbReference type="AlphaFoldDB" id="A0A505MFH0"/>
<organism evidence="3 5">
    <name type="scientific">Acinetobacter baumannii</name>
    <dbReference type="NCBI Taxonomy" id="470"/>
    <lineage>
        <taxon>Bacteria</taxon>
        <taxon>Pseudomonadati</taxon>
        <taxon>Pseudomonadota</taxon>
        <taxon>Gammaproteobacteria</taxon>
        <taxon>Moraxellales</taxon>
        <taxon>Moraxellaceae</taxon>
        <taxon>Acinetobacter</taxon>
        <taxon>Acinetobacter calcoaceticus/baumannii complex</taxon>
    </lineage>
</organism>
<dbReference type="EMBL" id="LN997846">
    <property type="protein sequence ID" value="CUW33537.1"/>
    <property type="molecule type" value="Genomic_DNA"/>
</dbReference>
<reference evidence="3 5" key="2">
    <citation type="journal article" date="2017" name="Ann. Clin. Microbiol. Antimicrob.">
        <title>New eight genes identified at the clinical multidrug-resistant Acinetobacter baumannii DMS06669 strain in a Vietnam hospital.</title>
        <authorList>
            <person name="Si-Tuan N."/>
            <person name="Ngoc H.M."/>
            <person name="Hang P.T.T."/>
            <person name="Nguyen C."/>
            <person name="Van P.H."/>
            <person name="Huong N.T."/>
        </authorList>
    </citation>
    <scope>NUCLEOTIDE SEQUENCE [LARGE SCALE GENOMIC DNA]</scope>
    <source>
        <strain evidence="3 5">DMS06669</strain>
    </source>
</reference>
<evidence type="ECO:0000256" key="1">
    <source>
        <dbReference type="SAM" id="MobiDB-lite"/>
    </source>
</evidence>
<reference evidence="3" key="3">
    <citation type="submission" date="2019-12" db="EMBL/GenBank/DDBJ databases">
        <authorList>
            <person name="Nguyen S.-T."/>
        </authorList>
    </citation>
    <scope>NUCLEOTIDE SEQUENCE</scope>
    <source>
        <strain evidence="3">DMS06669</strain>
    </source>
</reference>
<accession>A0A505MFH0</accession>
<evidence type="ECO:0000313" key="5">
    <source>
        <dbReference type="Proteomes" id="UP000480763"/>
    </source>
</evidence>
<dbReference type="Proteomes" id="UP000480763">
    <property type="component" value="Unassembled WGS sequence"/>
</dbReference>
<evidence type="ECO:0000313" key="4">
    <source>
        <dbReference type="Proteomes" id="UP000066661"/>
    </source>
</evidence>
<evidence type="ECO:0000313" key="3">
    <source>
        <dbReference type="EMBL" id="MYM76402.1"/>
    </source>
</evidence>
<gene>
    <name evidence="2" type="ORF">ABR2091_0099</name>
    <name evidence="3" type="ORF">GSE42_00370</name>
</gene>
<proteinExistence type="predicted"/>